<dbReference type="AlphaFoldDB" id="A0A2T0PT01"/>
<organism evidence="2 3">
    <name type="scientific">Allonocardiopsis opalescens</name>
    <dbReference type="NCBI Taxonomy" id="1144618"/>
    <lineage>
        <taxon>Bacteria</taxon>
        <taxon>Bacillati</taxon>
        <taxon>Actinomycetota</taxon>
        <taxon>Actinomycetes</taxon>
        <taxon>Streptosporangiales</taxon>
        <taxon>Allonocardiopsis</taxon>
    </lineage>
</organism>
<feature type="region of interest" description="Disordered" evidence="1">
    <location>
        <begin position="71"/>
        <end position="103"/>
    </location>
</feature>
<accession>A0A2T0PT01</accession>
<name>A0A2T0PT01_9ACTN</name>
<evidence type="ECO:0000256" key="1">
    <source>
        <dbReference type="SAM" id="MobiDB-lite"/>
    </source>
</evidence>
<dbReference type="EMBL" id="PVZC01000012">
    <property type="protein sequence ID" value="PRX92034.1"/>
    <property type="molecule type" value="Genomic_DNA"/>
</dbReference>
<reference evidence="2 3" key="1">
    <citation type="submission" date="2018-03" db="EMBL/GenBank/DDBJ databases">
        <title>Genomic Encyclopedia of Archaeal and Bacterial Type Strains, Phase II (KMG-II): from individual species to whole genera.</title>
        <authorList>
            <person name="Goeker M."/>
        </authorList>
    </citation>
    <scope>NUCLEOTIDE SEQUENCE [LARGE SCALE GENOMIC DNA]</scope>
    <source>
        <strain evidence="2 3">DSM 45601</strain>
    </source>
</reference>
<dbReference type="RefSeq" id="WP_106253465.1">
    <property type="nucleotide sequence ID" value="NZ_PVZC01000012.1"/>
</dbReference>
<comment type="caution">
    <text evidence="2">The sequence shown here is derived from an EMBL/GenBank/DDBJ whole genome shotgun (WGS) entry which is preliminary data.</text>
</comment>
<proteinExistence type="predicted"/>
<protein>
    <submittedName>
        <fullName evidence="2">Uncharacterized protein</fullName>
    </submittedName>
</protein>
<evidence type="ECO:0000313" key="2">
    <source>
        <dbReference type="EMBL" id="PRX92034.1"/>
    </source>
</evidence>
<gene>
    <name evidence="2" type="ORF">CLV72_112107</name>
</gene>
<keyword evidence="3" id="KW-1185">Reference proteome</keyword>
<dbReference type="Proteomes" id="UP000237846">
    <property type="component" value="Unassembled WGS sequence"/>
</dbReference>
<sequence>MDLTQSETEDLRSALSCAFGADLADEFSEDFLICLVSRLPATVIELADEWTWNDTEVREAACAEAERLLGVADMAPGETPRGSSMRRELPTRRGPAQARTPEC</sequence>
<evidence type="ECO:0000313" key="3">
    <source>
        <dbReference type="Proteomes" id="UP000237846"/>
    </source>
</evidence>